<dbReference type="PROSITE" id="PS00804">
    <property type="entry name" value="CALRETICULIN_2"/>
    <property type="match status" value="1"/>
</dbReference>
<dbReference type="GO" id="GO:0005789">
    <property type="term" value="C:endoplasmic reticulum membrane"/>
    <property type="evidence" value="ECO:0007669"/>
    <property type="project" value="UniProtKB-SubCell"/>
</dbReference>
<keyword evidence="12" id="KW-1185">Reference proteome</keyword>
<dbReference type="Pfam" id="PF00262">
    <property type="entry name" value="Calreticulin"/>
    <property type="match status" value="1"/>
</dbReference>
<evidence type="ECO:0000256" key="4">
    <source>
        <dbReference type="ARBA" id="ARBA00022824"/>
    </source>
</evidence>
<evidence type="ECO:0000256" key="9">
    <source>
        <dbReference type="RuleBase" id="RU362126"/>
    </source>
</evidence>
<dbReference type="EnsemblProtists" id="EOD25203">
    <property type="protein sequence ID" value="EOD25203"/>
    <property type="gene ID" value="EMIHUDRAFT_435301"/>
</dbReference>
<feature type="compositionally biased region" description="Acidic residues" evidence="10">
    <location>
        <begin position="484"/>
        <end position="519"/>
    </location>
</feature>
<evidence type="ECO:0000256" key="1">
    <source>
        <dbReference type="ARBA" id="ARBA00004389"/>
    </source>
</evidence>
<evidence type="ECO:0000256" key="2">
    <source>
        <dbReference type="ARBA" id="ARBA00010983"/>
    </source>
</evidence>
<dbReference type="GeneID" id="17270749"/>
<keyword evidence="9" id="KW-0732">Signal</keyword>
<dbReference type="GO" id="GO:0051082">
    <property type="term" value="F:unfolded protein binding"/>
    <property type="evidence" value="ECO:0007669"/>
    <property type="project" value="InterPro"/>
</dbReference>
<dbReference type="InterPro" id="IPR018124">
    <property type="entry name" value="Calret/calnex_CS"/>
</dbReference>
<keyword evidence="6" id="KW-0472">Membrane</keyword>
<evidence type="ECO:0000313" key="11">
    <source>
        <dbReference type="EnsemblProtists" id="EOD25203"/>
    </source>
</evidence>
<evidence type="ECO:0008006" key="13">
    <source>
        <dbReference type="Google" id="ProtNLM"/>
    </source>
</evidence>
<dbReference type="HOGENOM" id="CLU_018224_2_2_1"/>
<dbReference type="STRING" id="2903.R1CQD6"/>
<dbReference type="FunFam" id="2.10.250.10:FF:000001">
    <property type="entry name" value="Calnexin homolog"/>
    <property type="match status" value="1"/>
</dbReference>
<comment type="subcellular location">
    <subcellularLocation>
        <location evidence="1">Endoplasmic reticulum membrane</location>
        <topology evidence="1">Single-pass membrane protein</topology>
    </subcellularLocation>
</comment>
<feature type="compositionally biased region" description="Basic and acidic residues" evidence="10">
    <location>
        <begin position="234"/>
        <end position="246"/>
    </location>
</feature>
<dbReference type="KEGG" id="ehx:EMIHUDRAFT_435301"/>
<feature type="chain" id="PRO_5044046246" description="Calnexin" evidence="9">
    <location>
        <begin position="18"/>
        <end position="539"/>
    </location>
</feature>
<protein>
    <recommendedName>
        <fullName evidence="13">Calnexin</fullName>
    </recommendedName>
</protein>
<reference evidence="11" key="2">
    <citation type="submission" date="2024-10" db="UniProtKB">
        <authorList>
            <consortium name="EnsemblProtists"/>
        </authorList>
    </citation>
    <scope>IDENTIFICATION</scope>
</reference>
<name>A0A0D3JNW8_EMIH1</name>
<keyword evidence="7 9" id="KW-0143">Chaperone</keyword>
<evidence type="ECO:0000256" key="5">
    <source>
        <dbReference type="ARBA" id="ARBA00022989"/>
    </source>
</evidence>
<evidence type="ECO:0000256" key="10">
    <source>
        <dbReference type="SAM" id="MobiDB-lite"/>
    </source>
</evidence>
<dbReference type="SUPFAM" id="SSF49899">
    <property type="entry name" value="Concanavalin A-like lectins/glucanases"/>
    <property type="match status" value="1"/>
</dbReference>
<feature type="region of interest" description="Disordered" evidence="10">
    <location>
        <begin position="477"/>
        <end position="539"/>
    </location>
</feature>
<dbReference type="Gene3D" id="2.60.120.200">
    <property type="match status" value="1"/>
</dbReference>
<keyword evidence="5" id="KW-1133">Transmembrane helix</keyword>
<feature type="region of interest" description="Disordered" evidence="10">
    <location>
        <begin position="224"/>
        <end position="303"/>
    </location>
</feature>
<keyword evidence="8" id="KW-1015">Disulfide bond</keyword>
<dbReference type="GO" id="GO:0005509">
    <property type="term" value="F:calcium ion binding"/>
    <property type="evidence" value="ECO:0007669"/>
    <property type="project" value="InterPro"/>
</dbReference>
<sequence length="539" mass="58181">MTTRCLLLVALSALASADEEKPYEVPTSIDGAFFFEPFINTERWVRTEDENYQGELQLQSYGVFRGKAELPDALPADQGLELSSAARKHGISTVFAEPLRTKGVGLVVQFELLLKQPLQCGGAYLKLLSADEAVPPAALNGDTAYTLMFGPDKCGAVHKTHFILRHKSPVDGAIKECHLVGETAAPPLSDKKPHLYTAVITPESEVKILVDGKEVRSASLLDETAFSAPINPPKKVDDPDDSKPADWVDEPQMPDPASVKPDDWDEEAPRLIEDPAAERPDTWEPNEPLQIPDPTAEAPADWDADEDGEWEAPLVPNPKCKPSGCGEWKRPQVANPAYKGKWVQAKIDNPAYVGKWAPRQIDNPAYYYDAAPHDVMPIGGVGIELWTMQDGILFDNILVATDPRVAEEAAERTFSARKAAAARLERGDGWLGAASFYLSLAAEYARENALPVGVAVCAVLASIVLLCCCRAPARAAEAGGGGVEGEEEEGEGEEEDGEEDGEEAGEGDEAAEEAAEAAEEEKPAASTSTARRRTRKATD</sequence>
<evidence type="ECO:0000256" key="8">
    <source>
        <dbReference type="PIRSR" id="PIRSR601580-3"/>
    </source>
</evidence>
<dbReference type="PANTHER" id="PTHR11073">
    <property type="entry name" value="CALRETICULIN AND CALNEXIN"/>
    <property type="match status" value="1"/>
</dbReference>
<feature type="signal peptide" evidence="9">
    <location>
        <begin position="1"/>
        <end position="17"/>
    </location>
</feature>
<feature type="compositionally biased region" description="Basic residues" evidence="10">
    <location>
        <begin position="530"/>
        <end position="539"/>
    </location>
</feature>
<dbReference type="PANTHER" id="PTHR11073:SF1">
    <property type="entry name" value="CALNEXIN 14D-RELATED"/>
    <property type="match status" value="1"/>
</dbReference>
<dbReference type="Proteomes" id="UP000013827">
    <property type="component" value="Unassembled WGS sequence"/>
</dbReference>
<feature type="disulfide bond" evidence="8">
    <location>
        <begin position="120"/>
        <end position="154"/>
    </location>
</feature>
<evidence type="ECO:0000256" key="7">
    <source>
        <dbReference type="ARBA" id="ARBA00023186"/>
    </source>
</evidence>
<dbReference type="PaxDb" id="2903-EOD25203"/>
<dbReference type="eggNOG" id="KOG0675">
    <property type="taxonomic scope" value="Eukaryota"/>
</dbReference>
<dbReference type="RefSeq" id="XP_005777632.1">
    <property type="nucleotide sequence ID" value="XM_005777575.1"/>
</dbReference>
<proteinExistence type="inferred from homology"/>
<dbReference type="InterPro" id="IPR001580">
    <property type="entry name" value="Calret/calnex"/>
</dbReference>
<dbReference type="AlphaFoldDB" id="A0A0D3JNW8"/>
<dbReference type="GO" id="GO:0036503">
    <property type="term" value="P:ERAD pathway"/>
    <property type="evidence" value="ECO:0007669"/>
    <property type="project" value="TreeGrafter"/>
</dbReference>
<dbReference type="PRINTS" id="PR00626">
    <property type="entry name" value="CALRETICULIN"/>
</dbReference>
<dbReference type="GO" id="GO:0006457">
    <property type="term" value="P:protein folding"/>
    <property type="evidence" value="ECO:0007669"/>
    <property type="project" value="InterPro"/>
</dbReference>
<keyword evidence="3" id="KW-0812">Transmembrane</keyword>
<dbReference type="Gene3D" id="2.10.250.10">
    <property type="entry name" value="Calreticulin/calnexin, P domain"/>
    <property type="match status" value="1"/>
</dbReference>
<evidence type="ECO:0000256" key="3">
    <source>
        <dbReference type="ARBA" id="ARBA00022692"/>
    </source>
</evidence>
<reference evidence="12" key="1">
    <citation type="journal article" date="2013" name="Nature">
        <title>Pan genome of the phytoplankton Emiliania underpins its global distribution.</title>
        <authorList>
            <person name="Read B.A."/>
            <person name="Kegel J."/>
            <person name="Klute M.J."/>
            <person name="Kuo A."/>
            <person name="Lefebvre S.C."/>
            <person name="Maumus F."/>
            <person name="Mayer C."/>
            <person name="Miller J."/>
            <person name="Monier A."/>
            <person name="Salamov A."/>
            <person name="Young J."/>
            <person name="Aguilar M."/>
            <person name="Claverie J.M."/>
            <person name="Frickenhaus S."/>
            <person name="Gonzalez K."/>
            <person name="Herman E.K."/>
            <person name="Lin Y.C."/>
            <person name="Napier J."/>
            <person name="Ogata H."/>
            <person name="Sarno A.F."/>
            <person name="Shmutz J."/>
            <person name="Schroeder D."/>
            <person name="de Vargas C."/>
            <person name="Verret F."/>
            <person name="von Dassow P."/>
            <person name="Valentin K."/>
            <person name="Van de Peer Y."/>
            <person name="Wheeler G."/>
            <person name="Dacks J.B."/>
            <person name="Delwiche C.F."/>
            <person name="Dyhrman S.T."/>
            <person name="Glockner G."/>
            <person name="John U."/>
            <person name="Richards T."/>
            <person name="Worden A.Z."/>
            <person name="Zhang X."/>
            <person name="Grigoriev I.V."/>
            <person name="Allen A.E."/>
            <person name="Bidle K."/>
            <person name="Borodovsky M."/>
            <person name="Bowler C."/>
            <person name="Brownlee C."/>
            <person name="Cock J.M."/>
            <person name="Elias M."/>
            <person name="Gladyshev V.N."/>
            <person name="Groth M."/>
            <person name="Guda C."/>
            <person name="Hadaegh A."/>
            <person name="Iglesias-Rodriguez M.D."/>
            <person name="Jenkins J."/>
            <person name="Jones B.M."/>
            <person name="Lawson T."/>
            <person name="Leese F."/>
            <person name="Lindquist E."/>
            <person name="Lobanov A."/>
            <person name="Lomsadze A."/>
            <person name="Malik S.B."/>
            <person name="Marsh M.E."/>
            <person name="Mackinder L."/>
            <person name="Mock T."/>
            <person name="Mueller-Roeber B."/>
            <person name="Pagarete A."/>
            <person name="Parker M."/>
            <person name="Probert I."/>
            <person name="Quesneville H."/>
            <person name="Raines C."/>
            <person name="Rensing S.A."/>
            <person name="Riano-Pachon D.M."/>
            <person name="Richier S."/>
            <person name="Rokitta S."/>
            <person name="Shiraiwa Y."/>
            <person name="Soanes D.M."/>
            <person name="van der Giezen M."/>
            <person name="Wahlund T.M."/>
            <person name="Williams B."/>
            <person name="Wilson W."/>
            <person name="Wolfe G."/>
            <person name="Wurch L.L."/>
        </authorList>
    </citation>
    <scope>NUCLEOTIDE SEQUENCE</scope>
</reference>
<evidence type="ECO:0000313" key="12">
    <source>
        <dbReference type="Proteomes" id="UP000013827"/>
    </source>
</evidence>
<dbReference type="InterPro" id="IPR009033">
    <property type="entry name" value="Calreticulin/calnexin_P_dom_sf"/>
</dbReference>
<keyword evidence="4 9" id="KW-0256">Endoplasmic reticulum</keyword>
<organism evidence="11 12">
    <name type="scientific">Emiliania huxleyi (strain CCMP1516)</name>
    <dbReference type="NCBI Taxonomy" id="280463"/>
    <lineage>
        <taxon>Eukaryota</taxon>
        <taxon>Haptista</taxon>
        <taxon>Haptophyta</taxon>
        <taxon>Prymnesiophyceae</taxon>
        <taxon>Isochrysidales</taxon>
        <taxon>Noelaerhabdaceae</taxon>
        <taxon>Emiliania</taxon>
    </lineage>
</organism>
<dbReference type="SUPFAM" id="SSF63887">
    <property type="entry name" value="P-domain of calnexin/calreticulin"/>
    <property type="match status" value="1"/>
</dbReference>
<dbReference type="OMA" id="FINTERW"/>
<comment type="similarity">
    <text evidence="2 9">Belongs to the calreticulin family.</text>
</comment>
<evidence type="ECO:0000256" key="6">
    <source>
        <dbReference type="ARBA" id="ARBA00023136"/>
    </source>
</evidence>
<accession>A0A0D3JNW8</accession>
<feature type="compositionally biased region" description="Basic and acidic residues" evidence="10">
    <location>
        <begin position="267"/>
        <end position="282"/>
    </location>
</feature>
<dbReference type="InterPro" id="IPR013320">
    <property type="entry name" value="ConA-like_dom_sf"/>
</dbReference>